<reference evidence="1 2" key="1">
    <citation type="submission" date="2019-05" db="EMBL/GenBank/DDBJ databases">
        <title>Emergence of the Ug99 lineage of the wheat stem rust pathogen through somatic hybridization.</title>
        <authorList>
            <person name="Li F."/>
            <person name="Upadhyaya N.M."/>
            <person name="Sperschneider J."/>
            <person name="Matny O."/>
            <person name="Nguyen-Phuc H."/>
            <person name="Mago R."/>
            <person name="Raley C."/>
            <person name="Miller M.E."/>
            <person name="Silverstein K.A.T."/>
            <person name="Henningsen E."/>
            <person name="Hirsch C.D."/>
            <person name="Visser B."/>
            <person name="Pretorius Z.A."/>
            <person name="Steffenson B.J."/>
            <person name="Schwessinger B."/>
            <person name="Dodds P.N."/>
            <person name="Figueroa M."/>
        </authorList>
    </citation>
    <scope>NUCLEOTIDE SEQUENCE [LARGE SCALE GENOMIC DNA]</scope>
    <source>
        <strain evidence="1 2">Ug99</strain>
    </source>
</reference>
<protein>
    <submittedName>
        <fullName evidence="1">Uncharacterized protein</fullName>
    </submittedName>
</protein>
<dbReference type="AlphaFoldDB" id="A0A5B0R806"/>
<accession>A0A5B0R806</accession>
<evidence type="ECO:0000313" key="1">
    <source>
        <dbReference type="EMBL" id="KAA1121951.1"/>
    </source>
</evidence>
<name>A0A5B0R806_PUCGR</name>
<dbReference type="PANTHER" id="PTHR33069">
    <property type="entry name" value="CHROMOSOME 7, WHOLE GENOME SHOTGUN SEQUENCE-RELATED"/>
    <property type="match status" value="1"/>
</dbReference>
<proteinExistence type="predicted"/>
<gene>
    <name evidence="1" type="ORF">PGTUg99_007093</name>
</gene>
<dbReference type="EMBL" id="VDEP01000236">
    <property type="protein sequence ID" value="KAA1121951.1"/>
    <property type="molecule type" value="Genomic_DNA"/>
</dbReference>
<dbReference type="PANTHER" id="PTHR33069:SF3">
    <property type="entry name" value="DYNEIN HEAVY CHAIN TAIL DOMAIN-CONTAINING PROTEIN"/>
    <property type="match status" value="1"/>
</dbReference>
<dbReference type="Proteomes" id="UP000325313">
    <property type="component" value="Unassembled WGS sequence"/>
</dbReference>
<sequence length="392" mass="45864">MEPPRPSALEQKPELISQADSIIRGLQELRKFEFSWSDSDPVLTATSLHQLRLEKDGLCWLESSLLPQLQRQCASLSGALRDPSHLREDAASTLKFILEIQTNLAQILYKTIGVLDGIFPGKIPEPHETNDQHFGELKIYRLYSFNKSFREDVKNHLNKLFHEFIFILEEFKLSRETSLNFIKYLLFDSDQAFDRTIGFLKGSELSFIWDLWEKVIPQYDLEFEGLSIQMGPMRYYEAEINPLSRPVIDLGTPFMAIFKLSRSFFKKLCRERINKEELELFTEMCSDQLFSFNRSTRGVYESLSNLKFAIGHADEYDRINTSSTLLQELHNLKSYFQNFLYLITLYILPVLFPKSTDFPSQIYFQNWFVTWNTSFLTVTHEAIRLAKAFQES</sequence>
<comment type="caution">
    <text evidence="1">The sequence shown here is derived from an EMBL/GenBank/DDBJ whole genome shotgun (WGS) entry which is preliminary data.</text>
</comment>
<evidence type="ECO:0000313" key="2">
    <source>
        <dbReference type="Proteomes" id="UP000325313"/>
    </source>
</evidence>
<organism evidence="1 2">
    <name type="scientific">Puccinia graminis f. sp. tritici</name>
    <dbReference type="NCBI Taxonomy" id="56615"/>
    <lineage>
        <taxon>Eukaryota</taxon>
        <taxon>Fungi</taxon>
        <taxon>Dikarya</taxon>
        <taxon>Basidiomycota</taxon>
        <taxon>Pucciniomycotina</taxon>
        <taxon>Pucciniomycetes</taxon>
        <taxon>Pucciniales</taxon>
        <taxon>Pucciniaceae</taxon>
        <taxon>Puccinia</taxon>
    </lineage>
</organism>